<reference evidence="6 7" key="1">
    <citation type="submission" date="2019-01" db="EMBL/GenBank/DDBJ databases">
        <authorList>
            <consortium name="Pathogen Informatics"/>
        </authorList>
    </citation>
    <scope>NUCLEOTIDE SEQUENCE [LARGE SCALE GENOMIC DNA]</scope>
    <source>
        <strain evidence="6 7">NCTC10138</strain>
    </source>
</reference>
<name>A0A449BF89_HAPAX</name>
<dbReference type="GO" id="GO:0003700">
    <property type="term" value="F:DNA-binding transcription factor activity"/>
    <property type="evidence" value="ECO:0007669"/>
    <property type="project" value="TreeGrafter"/>
</dbReference>
<keyword evidence="7" id="KW-1185">Reference proteome</keyword>
<keyword evidence="2" id="KW-0805">Transcription regulation</keyword>
<dbReference type="InterPro" id="IPR010982">
    <property type="entry name" value="Lambda_DNA-bd_dom_sf"/>
</dbReference>
<protein>
    <submittedName>
        <fullName evidence="6">HTH-type transcriptional repressor CytR</fullName>
    </submittedName>
</protein>
<dbReference type="PANTHER" id="PTHR30146">
    <property type="entry name" value="LACI-RELATED TRANSCRIPTIONAL REPRESSOR"/>
    <property type="match status" value="1"/>
</dbReference>
<organism evidence="6 7">
    <name type="scientific">Haploplasma axanthum</name>
    <name type="common">Acholeplasma axanthum</name>
    <dbReference type="NCBI Taxonomy" id="29552"/>
    <lineage>
        <taxon>Bacteria</taxon>
        <taxon>Bacillati</taxon>
        <taxon>Mycoplasmatota</taxon>
        <taxon>Mollicutes</taxon>
        <taxon>Acholeplasmatales</taxon>
        <taxon>Acholeplasmataceae</taxon>
        <taxon>Haploplasma</taxon>
    </lineage>
</organism>
<dbReference type="GO" id="GO:0000976">
    <property type="term" value="F:transcription cis-regulatory region binding"/>
    <property type="evidence" value="ECO:0007669"/>
    <property type="project" value="TreeGrafter"/>
</dbReference>
<gene>
    <name evidence="6" type="primary">cytR_2</name>
    <name evidence="6" type="ORF">NCTC10138_01493</name>
</gene>
<dbReference type="SUPFAM" id="SSF47413">
    <property type="entry name" value="lambda repressor-like DNA-binding domains"/>
    <property type="match status" value="1"/>
</dbReference>
<dbReference type="PROSITE" id="PS50932">
    <property type="entry name" value="HTH_LACI_2"/>
    <property type="match status" value="1"/>
</dbReference>
<accession>A0A449BF89</accession>
<dbReference type="OrthoDB" id="9789891at2"/>
<dbReference type="Proteomes" id="UP000289841">
    <property type="component" value="Chromosome"/>
</dbReference>
<dbReference type="KEGG" id="aaxa:NCTC10138_01493"/>
<sequence length="335" mass="37950">MIKLKDIATACGVSVSTVSKALSDSDEISSEKKKEIIEKANELGYIANASARSLKTKRSQNLGLIFVDNTNSGLGHEYFSVILNSIKQEAENSGYDLTFISNKIDFSKKSYLNHAKYRGCDGVVIVSADFHDPNIIELVESDMPTVTIDYEYNNRTSIISDNRKGLEEIVRYLYEMGHRKIAFIHGEDTDVTRQRLASFYKTCEELKIVVPNEYIKSAEYHIPEYSFYATKELLDLPNPPTCIIYPDDYSYMGGLEEIENRDLKIPDDISVVGYDGIYLSRILRPMLTTYVQDGINLGKMASIKLIEMIENPKSYISERIMVTGYLQKGNTVKKL</sequence>
<dbReference type="PANTHER" id="PTHR30146:SF148">
    <property type="entry name" value="HTH-TYPE TRANSCRIPTIONAL REPRESSOR PURR-RELATED"/>
    <property type="match status" value="1"/>
</dbReference>
<evidence type="ECO:0000259" key="5">
    <source>
        <dbReference type="PROSITE" id="PS50932"/>
    </source>
</evidence>
<proteinExistence type="predicted"/>
<evidence type="ECO:0000313" key="7">
    <source>
        <dbReference type="Proteomes" id="UP000289841"/>
    </source>
</evidence>
<dbReference type="Gene3D" id="1.10.260.40">
    <property type="entry name" value="lambda repressor-like DNA-binding domains"/>
    <property type="match status" value="1"/>
</dbReference>
<evidence type="ECO:0000256" key="4">
    <source>
        <dbReference type="ARBA" id="ARBA00023163"/>
    </source>
</evidence>
<keyword evidence="3" id="KW-0238">DNA-binding</keyword>
<dbReference type="AlphaFoldDB" id="A0A449BF89"/>
<evidence type="ECO:0000256" key="3">
    <source>
        <dbReference type="ARBA" id="ARBA00023125"/>
    </source>
</evidence>
<dbReference type="SMART" id="SM00354">
    <property type="entry name" value="HTH_LACI"/>
    <property type="match status" value="1"/>
</dbReference>
<dbReference type="CDD" id="cd06267">
    <property type="entry name" value="PBP1_LacI_sugar_binding-like"/>
    <property type="match status" value="1"/>
</dbReference>
<keyword evidence="4" id="KW-0804">Transcription</keyword>
<dbReference type="InterPro" id="IPR000843">
    <property type="entry name" value="HTH_LacI"/>
</dbReference>
<feature type="domain" description="HTH lacI-type" evidence="5">
    <location>
        <begin position="2"/>
        <end position="56"/>
    </location>
</feature>
<dbReference type="InterPro" id="IPR028082">
    <property type="entry name" value="Peripla_BP_I"/>
</dbReference>
<evidence type="ECO:0000313" key="6">
    <source>
        <dbReference type="EMBL" id="VEU81101.1"/>
    </source>
</evidence>
<dbReference type="InterPro" id="IPR046335">
    <property type="entry name" value="LacI/GalR-like_sensor"/>
</dbReference>
<dbReference type="Gene3D" id="3.40.50.2300">
    <property type="match status" value="2"/>
</dbReference>
<dbReference type="SUPFAM" id="SSF53822">
    <property type="entry name" value="Periplasmic binding protein-like I"/>
    <property type="match status" value="1"/>
</dbReference>
<dbReference type="EMBL" id="LR215048">
    <property type="protein sequence ID" value="VEU81101.1"/>
    <property type="molecule type" value="Genomic_DNA"/>
</dbReference>
<evidence type="ECO:0000256" key="2">
    <source>
        <dbReference type="ARBA" id="ARBA00023015"/>
    </source>
</evidence>
<dbReference type="STRING" id="1278311.GCA_000428705_01603"/>
<keyword evidence="1" id="KW-0678">Repressor</keyword>
<dbReference type="Pfam" id="PF13377">
    <property type="entry name" value="Peripla_BP_3"/>
    <property type="match status" value="1"/>
</dbReference>
<dbReference type="CDD" id="cd01392">
    <property type="entry name" value="HTH_LacI"/>
    <property type="match status" value="1"/>
</dbReference>
<evidence type="ECO:0000256" key="1">
    <source>
        <dbReference type="ARBA" id="ARBA00022491"/>
    </source>
</evidence>
<dbReference type="RefSeq" id="WP_026391006.1">
    <property type="nucleotide sequence ID" value="NZ_LR215048.1"/>
</dbReference>
<dbReference type="Pfam" id="PF00356">
    <property type="entry name" value="LacI"/>
    <property type="match status" value="1"/>
</dbReference>